<dbReference type="SUPFAM" id="SSF53474">
    <property type="entry name" value="alpha/beta-Hydrolases"/>
    <property type="match status" value="1"/>
</dbReference>
<dbReference type="InterPro" id="IPR000073">
    <property type="entry name" value="AB_hydrolase_1"/>
</dbReference>
<evidence type="ECO:0000259" key="2">
    <source>
        <dbReference type="Pfam" id="PF00561"/>
    </source>
</evidence>
<evidence type="ECO:0000313" key="3">
    <source>
        <dbReference type="EMBL" id="MXR36272.1"/>
    </source>
</evidence>
<keyword evidence="1" id="KW-0812">Transmembrane</keyword>
<dbReference type="AlphaFoldDB" id="A0A845BJA2"/>
<keyword evidence="1" id="KW-1133">Transmembrane helix</keyword>
<accession>A0A845BJA2</accession>
<evidence type="ECO:0000256" key="1">
    <source>
        <dbReference type="SAM" id="Phobius"/>
    </source>
</evidence>
<keyword evidence="4" id="KW-1185">Reference proteome</keyword>
<feature type="domain" description="AB hydrolase-1" evidence="2">
    <location>
        <begin position="108"/>
        <end position="206"/>
    </location>
</feature>
<gene>
    <name evidence="3" type="ORF">GQF02_04700</name>
</gene>
<dbReference type="PANTHER" id="PTHR37946">
    <property type="entry name" value="SLL1969 PROTEIN"/>
    <property type="match status" value="1"/>
</dbReference>
<dbReference type="InterPro" id="IPR029058">
    <property type="entry name" value="AB_hydrolase_fold"/>
</dbReference>
<sequence length="310" mass="34124">MNIPSSLLLLLLAELALDSALIHHLADTSLMHTLLLALLAMLALRMLTMTFIWGFSRLYASPAAPLGLMRWLHMLLHEYLAYVFTFSLLLPFEKLWMRADRLRPCRSVVLLVHGYGCSRGVWWKIRRELEAAGHVVATLSLTPPLASIDMLATQLNQRIREVCAATGAPSVHLVGHSMGGLVSRAYLKRHGADRVTQLITLASPHRGSELARLGMGENARQMQPHSPWLGALGETLPAIAAISVRTSHDNFVTPQDRQRLNGAVDIEMPATGHLALLYTRQTSALLCQLLAGKISPASTDDGAEHRHRLA</sequence>
<dbReference type="Pfam" id="PF00561">
    <property type="entry name" value="Abhydrolase_1"/>
    <property type="match status" value="1"/>
</dbReference>
<dbReference type="RefSeq" id="WP_160795210.1">
    <property type="nucleotide sequence ID" value="NZ_WSSB01000003.1"/>
</dbReference>
<evidence type="ECO:0000313" key="4">
    <source>
        <dbReference type="Proteomes" id="UP000467214"/>
    </source>
</evidence>
<protein>
    <submittedName>
        <fullName evidence="3">Alpha/beta fold hydrolase</fullName>
    </submittedName>
</protein>
<dbReference type="GO" id="GO:0016787">
    <property type="term" value="F:hydrolase activity"/>
    <property type="evidence" value="ECO:0007669"/>
    <property type="project" value="UniProtKB-KW"/>
</dbReference>
<organism evidence="3 4">
    <name type="scientific">Craterilacuibacter sinensis</name>
    <dbReference type="NCBI Taxonomy" id="2686017"/>
    <lineage>
        <taxon>Bacteria</taxon>
        <taxon>Pseudomonadati</taxon>
        <taxon>Pseudomonadota</taxon>
        <taxon>Betaproteobacteria</taxon>
        <taxon>Neisseriales</taxon>
        <taxon>Neisseriaceae</taxon>
        <taxon>Craterilacuibacter</taxon>
    </lineage>
</organism>
<dbReference type="Gene3D" id="3.40.50.1820">
    <property type="entry name" value="alpha/beta hydrolase"/>
    <property type="match status" value="1"/>
</dbReference>
<feature type="transmembrane region" description="Helical" evidence="1">
    <location>
        <begin position="34"/>
        <end position="59"/>
    </location>
</feature>
<reference evidence="3 4" key="1">
    <citation type="submission" date="2019-12" db="EMBL/GenBank/DDBJ databases">
        <title>Neisseriaceae gen. nov. sp. Genome sequencing and assembly.</title>
        <authorList>
            <person name="Liu Z."/>
            <person name="Li A."/>
        </authorList>
    </citation>
    <scope>NUCLEOTIDE SEQUENCE [LARGE SCALE GENOMIC DNA]</scope>
    <source>
        <strain evidence="3 4">B2N2-7</strain>
    </source>
</reference>
<proteinExistence type="predicted"/>
<dbReference type="EMBL" id="WSSB01000003">
    <property type="protein sequence ID" value="MXR36272.1"/>
    <property type="molecule type" value="Genomic_DNA"/>
</dbReference>
<keyword evidence="1" id="KW-0472">Membrane</keyword>
<keyword evidence="3" id="KW-0378">Hydrolase</keyword>
<comment type="caution">
    <text evidence="3">The sequence shown here is derived from an EMBL/GenBank/DDBJ whole genome shotgun (WGS) entry which is preliminary data.</text>
</comment>
<dbReference type="Proteomes" id="UP000467214">
    <property type="component" value="Unassembled WGS sequence"/>
</dbReference>
<feature type="transmembrane region" description="Helical" evidence="1">
    <location>
        <begin position="79"/>
        <end position="97"/>
    </location>
</feature>
<name>A0A845BJA2_9NEIS</name>
<dbReference type="PANTHER" id="PTHR37946:SF1">
    <property type="entry name" value="SLL1969 PROTEIN"/>
    <property type="match status" value="1"/>
</dbReference>